<dbReference type="InterPro" id="IPR036404">
    <property type="entry name" value="Jacalin-like_lectin_dom_sf"/>
</dbReference>
<sequence>MPQEQTEFFGKDTNHPFSLYPDDDESTVKSITVWAGLGSGDAEGFSVLKGIQLTWENGEEKRIYNHPVDSDTSSTYTFKPGETAVWDVRAGWRVVQFNIRTSSTKIWSVGKDDGTLHPNVADGRLIGFEGSSGWEIDYISLRYWTID</sequence>
<dbReference type="Gene3D" id="2.100.10.30">
    <property type="entry name" value="Jacalin-like lectin domain"/>
    <property type="match status" value="1"/>
</dbReference>
<dbReference type="Proteomes" id="UP000265631">
    <property type="component" value="Unassembled WGS sequence"/>
</dbReference>
<gene>
    <name evidence="2" type="ORF">FIE12Z_3966</name>
</gene>
<keyword evidence="3" id="KW-1185">Reference proteome</keyword>
<dbReference type="GO" id="GO:0030246">
    <property type="term" value="F:carbohydrate binding"/>
    <property type="evidence" value="ECO:0007669"/>
    <property type="project" value="UniProtKB-KW"/>
</dbReference>
<keyword evidence="2" id="KW-0430">Lectin</keyword>
<dbReference type="AlphaFoldDB" id="A0A395MWE8"/>
<dbReference type="Pfam" id="PF01419">
    <property type="entry name" value="Jacalin"/>
    <property type="match status" value="1"/>
</dbReference>
<feature type="domain" description="Jacalin-type lectin" evidence="1">
    <location>
        <begin position="9"/>
        <end position="139"/>
    </location>
</feature>
<dbReference type="STRING" id="2594813.A0A395MWE8"/>
<evidence type="ECO:0000313" key="2">
    <source>
        <dbReference type="EMBL" id="RFN51763.1"/>
    </source>
</evidence>
<evidence type="ECO:0000259" key="1">
    <source>
        <dbReference type="Pfam" id="PF01419"/>
    </source>
</evidence>
<reference evidence="2 3" key="1">
    <citation type="journal article" date="2018" name="PLoS Pathog.">
        <title>Evolution of structural diversity of trichothecenes, a family of toxins produced by plant pathogenic and entomopathogenic fungi.</title>
        <authorList>
            <person name="Proctor R.H."/>
            <person name="McCormick S.P."/>
            <person name="Kim H.S."/>
            <person name="Cardoza R.E."/>
            <person name="Stanley A.M."/>
            <person name="Lindo L."/>
            <person name="Kelly A."/>
            <person name="Brown D.W."/>
            <person name="Lee T."/>
            <person name="Vaughan M.M."/>
            <person name="Alexander N.J."/>
            <person name="Busman M."/>
            <person name="Gutierrez S."/>
        </authorList>
    </citation>
    <scope>NUCLEOTIDE SEQUENCE [LARGE SCALE GENOMIC DNA]</scope>
    <source>
        <strain evidence="2 3">NRRL 13405</strain>
    </source>
</reference>
<dbReference type="InterPro" id="IPR001229">
    <property type="entry name" value="Jacalin-like_lectin_dom"/>
</dbReference>
<dbReference type="SUPFAM" id="SSF51101">
    <property type="entry name" value="Mannose-binding lectins"/>
    <property type="match status" value="1"/>
</dbReference>
<proteinExistence type="predicted"/>
<accession>A0A395MWE8</accession>
<name>A0A395MWE8_9HYPO</name>
<organism evidence="2 3">
    <name type="scientific">Fusarium flagelliforme</name>
    <dbReference type="NCBI Taxonomy" id="2675880"/>
    <lineage>
        <taxon>Eukaryota</taxon>
        <taxon>Fungi</taxon>
        <taxon>Dikarya</taxon>
        <taxon>Ascomycota</taxon>
        <taxon>Pezizomycotina</taxon>
        <taxon>Sordariomycetes</taxon>
        <taxon>Hypocreomycetidae</taxon>
        <taxon>Hypocreales</taxon>
        <taxon>Nectriaceae</taxon>
        <taxon>Fusarium</taxon>
        <taxon>Fusarium incarnatum-equiseti species complex</taxon>
    </lineage>
</organism>
<evidence type="ECO:0000313" key="3">
    <source>
        <dbReference type="Proteomes" id="UP000265631"/>
    </source>
</evidence>
<dbReference type="EMBL" id="PXXK01000092">
    <property type="protein sequence ID" value="RFN51763.1"/>
    <property type="molecule type" value="Genomic_DNA"/>
</dbReference>
<protein>
    <submittedName>
        <fullName evidence="2">Mannose-binding lectin</fullName>
    </submittedName>
</protein>
<comment type="caution">
    <text evidence="2">The sequence shown here is derived from an EMBL/GenBank/DDBJ whole genome shotgun (WGS) entry which is preliminary data.</text>
</comment>
<dbReference type="OrthoDB" id="4487417at2759"/>